<dbReference type="InterPro" id="IPR036907">
    <property type="entry name" value="5'-Nucleotdase_C_sf"/>
</dbReference>
<keyword evidence="1" id="KW-0732">Signal</keyword>
<evidence type="ECO:0000313" key="6">
    <source>
        <dbReference type="Proteomes" id="UP001579974"/>
    </source>
</evidence>
<feature type="domain" description="Calcineurin-like phosphoesterase" evidence="3">
    <location>
        <begin position="4"/>
        <end position="202"/>
    </location>
</feature>
<dbReference type="SUPFAM" id="SSF56300">
    <property type="entry name" value="Metallo-dependent phosphatases"/>
    <property type="match status" value="1"/>
</dbReference>
<dbReference type="EMBL" id="JBDXSU010000019">
    <property type="protein sequence ID" value="MFB5192293.1"/>
    <property type="molecule type" value="Genomic_DNA"/>
</dbReference>
<dbReference type="InterPro" id="IPR029052">
    <property type="entry name" value="Metallo-depent_PP-like"/>
</dbReference>
<name>A0ABV5AJ37_9BACL</name>
<protein>
    <submittedName>
        <fullName evidence="5">5'-nucleotidase C-terminal domain-containing protein</fullName>
    </submittedName>
</protein>
<evidence type="ECO:0000256" key="2">
    <source>
        <dbReference type="RuleBase" id="RU362119"/>
    </source>
</evidence>
<keyword evidence="2" id="KW-0378">Hydrolase</keyword>
<comment type="caution">
    <text evidence="5">The sequence shown here is derived from an EMBL/GenBank/DDBJ whole genome shotgun (WGS) entry which is preliminary data.</text>
</comment>
<feature type="domain" description="5'-Nucleotidase C-terminal" evidence="4">
    <location>
        <begin position="288"/>
        <end position="424"/>
    </location>
</feature>
<dbReference type="Proteomes" id="UP001579974">
    <property type="component" value="Unassembled WGS sequence"/>
</dbReference>
<dbReference type="Pfam" id="PF00149">
    <property type="entry name" value="Metallophos"/>
    <property type="match status" value="1"/>
</dbReference>
<dbReference type="PANTHER" id="PTHR11575">
    <property type="entry name" value="5'-NUCLEOTIDASE-RELATED"/>
    <property type="match status" value="1"/>
</dbReference>
<reference evidence="5 6" key="1">
    <citation type="journal article" date="2024" name="Int. J. Mol. Sci.">
        <title>Exploration of Alicyclobacillus spp. Genome in Search of Antibiotic Resistance.</title>
        <authorList>
            <person name="Bucka-Kolendo J."/>
            <person name="Kiousi D.E."/>
            <person name="Dekowska A."/>
            <person name="Mikolajczuk-Szczyrba A."/>
            <person name="Karadedos D.M."/>
            <person name="Michael P."/>
            <person name="Galanis A."/>
            <person name="Sokolowska B."/>
        </authorList>
    </citation>
    <scope>NUCLEOTIDE SEQUENCE [LARGE SCALE GENOMIC DNA]</scope>
    <source>
        <strain evidence="5 6">KKP 3000</strain>
    </source>
</reference>
<proteinExistence type="inferred from homology"/>
<dbReference type="Gene3D" id="3.60.21.10">
    <property type="match status" value="1"/>
</dbReference>
<dbReference type="PRINTS" id="PR01607">
    <property type="entry name" value="APYRASEFAMLY"/>
</dbReference>
<dbReference type="InterPro" id="IPR004843">
    <property type="entry name" value="Calcineurin-like_PHP"/>
</dbReference>
<organism evidence="5 6">
    <name type="scientific">Alicyclobacillus fastidiosus</name>
    <dbReference type="NCBI Taxonomy" id="392011"/>
    <lineage>
        <taxon>Bacteria</taxon>
        <taxon>Bacillati</taxon>
        <taxon>Bacillota</taxon>
        <taxon>Bacilli</taxon>
        <taxon>Bacillales</taxon>
        <taxon>Alicyclobacillaceae</taxon>
        <taxon>Alicyclobacillus</taxon>
    </lineage>
</organism>
<keyword evidence="2" id="KW-0547">Nucleotide-binding</keyword>
<dbReference type="Gene3D" id="3.90.780.10">
    <property type="entry name" value="5'-Nucleotidase, C-terminal domain"/>
    <property type="match status" value="1"/>
</dbReference>
<gene>
    <name evidence="5" type="ORF">KKP3000_001088</name>
</gene>
<dbReference type="InterPro" id="IPR008334">
    <property type="entry name" value="5'-Nucleotdase_C"/>
</dbReference>
<dbReference type="SUPFAM" id="SSF55816">
    <property type="entry name" value="5'-nucleotidase (syn. UDP-sugar hydrolase), C-terminal domain"/>
    <property type="match status" value="1"/>
</dbReference>
<evidence type="ECO:0000256" key="1">
    <source>
        <dbReference type="ARBA" id="ARBA00022729"/>
    </source>
</evidence>
<accession>A0ABV5AJ37</accession>
<comment type="similarity">
    <text evidence="2">Belongs to the 5'-nucleotidase family.</text>
</comment>
<dbReference type="PANTHER" id="PTHR11575:SF23">
    <property type="entry name" value="5-NUCLEOTIDASE FAMILY PROTEIN"/>
    <property type="match status" value="1"/>
</dbReference>
<dbReference type="RefSeq" id="WP_275474307.1">
    <property type="nucleotide sequence ID" value="NZ_CP162940.1"/>
</dbReference>
<keyword evidence="6" id="KW-1185">Reference proteome</keyword>
<sequence>MQIHLLHVNDVHSQLESYMRLGHQLRTLRTSLVHQGDIVLTFDLGDVLDRVRPETEATMGVINVDMMAALGVDGWVFGNNEGLTIPVESWPALTRHANTVVYGTNFRRPNGASDYFSDYHVYEREGIRIGVFGLTPNYTLPYDMLGVVAEDPFERAKAAVQDLRGAGCDVIVCLSHLGRRTDHQLAHEVAHVDVILGGHTHEFMTEPDWVNHTAIFQPGKHARMFGHTTITLDVNNRVIGVSAVPVKVLLETPYDERMEQAYLDHCEVVSETLHRCVATIAEPLPVVYERESAFANLLADVVYDEIPGDLCVMMTGALNASLMPGDVELVHLLGACPTPTRPILVTLTGRELIAVFNQGIQAGTYARHGIGFGFRGGQIGYLVVSGATIDVTVGEGAPTVREIRIGGKRVEEEREYRVVTCEYLWLSPVFAPFRNARDVTYQRPLVREVLLARLQDEGRMERAKMPRYRYHRANVEEVASGGPVIEKGNGRGDG</sequence>
<evidence type="ECO:0000259" key="3">
    <source>
        <dbReference type="Pfam" id="PF00149"/>
    </source>
</evidence>
<evidence type="ECO:0000259" key="4">
    <source>
        <dbReference type="Pfam" id="PF02872"/>
    </source>
</evidence>
<dbReference type="InterPro" id="IPR006179">
    <property type="entry name" value="5_nucleotidase/apyrase"/>
</dbReference>
<evidence type="ECO:0000313" key="5">
    <source>
        <dbReference type="EMBL" id="MFB5192293.1"/>
    </source>
</evidence>
<dbReference type="Pfam" id="PF02872">
    <property type="entry name" value="5_nucleotid_C"/>
    <property type="match status" value="1"/>
</dbReference>